<evidence type="ECO:0000256" key="5">
    <source>
        <dbReference type="ARBA" id="ARBA00016273"/>
    </source>
</evidence>
<comment type="caution">
    <text evidence="15">The sequence shown here is derived from an EMBL/GenBank/DDBJ whole genome shotgun (WGS) entry which is preliminary data.</text>
</comment>
<dbReference type="FunFam" id="3.30.2130.10:FF:000001">
    <property type="entry name" value="Bifunctional aspartokinase/homoserine dehydrogenase"/>
    <property type="match status" value="1"/>
</dbReference>
<accession>A0AAV5RYF3</accession>
<dbReference type="AlphaFoldDB" id="A0AAV5RYF3"/>
<dbReference type="EC" id="2.7.2.4" evidence="4 13"/>
<dbReference type="GO" id="GO:0004072">
    <property type="term" value="F:aspartate kinase activity"/>
    <property type="evidence" value="ECO:0007669"/>
    <property type="project" value="UniProtKB-EC"/>
</dbReference>
<evidence type="ECO:0000256" key="10">
    <source>
        <dbReference type="ARBA" id="ARBA00022840"/>
    </source>
</evidence>
<dbReference type="PANTHER" id="PTHR21499:SF59">
    <property type="entry name" value="ASPARTOKINASE"/>
    <property type="match status" value="1"/>
</dbReference>
<evidence type="ECO:0000313" key="15">
    <source>
        <dbReference type="EMBL" id="GMM56288.1"/>
    </source>
</evidence>
<name>A0AAV5RYF3_MAUHU</name>
<dbReference type="GO" id="GO:0071266">
    <property type="term" value="P:'de novo' L-methionine biosynthetic process"/>
    <property type="evidence" value="ECO:0007669"/>
    <property type="project" value="UniProtKB-ARBA"/>
</dbReference>
<dbReference type="InterPro" id="IPR001341">
    <property type="entry name" value="Asp_kinase"/>
</dbReference>
<dbReference type="InterPro" id="IPR002912">
    <property type="entry name" value="ACT_dom"/>
</dbReference>
<dbReference type="PROSITE" id="PS00324">
    <property type="entry name" value="ASPARTOKINASE"/>
    <property type="match status" value="1"/>
</dbReference>
<keyword evidence="9 13" id="KW-0418">Kinase</keyword>
<dbReference type="Gene3D" id="3.40.1160.10">
    <property type="entry name" value="Acetylglutamate kinase-like"/>
    <property type="match status" value="1"/>
</dbReference>
<comment type="pathway">
    <text evidence="2">Amino-acid biosynthesis; L-threonine biosynthesis; L-threonine from L-aspartate: step 1/5.</text>
</comment>
<dbReference type="Gene3D" id="3.30.70.260">
    <property type="match status" value="2"/>
</dbReference>
<evidence type="ECO:0000256" key="12">
    <source>
        <dbReference type="ARBA" id="ARBA00055502"/>
    </source>
</evidence>
<evidence type="ECO:0000256" key="8">
    <source>
        <dbReference type="ARBA" id="ARBA00022741"/>
    </source>
</evidence>
<dbReference type="Pfam" id="PF00696">
    <property type="entry name" value="AA_kinase"/>
    <property type="match status" value="1"/>
</dbReference>
<dbReference type="PROSITE" id="PS51671">
    <property type="entry name" value="ACT"/>
    <property type="match status" value="1"/>
</dbReference>
<evidence type="ECO:0000256" key="4">
    <source>
        <dbReference type="ARBA" id="ARBA00013059"/>
    </source>
</evidence>
<evidence type="ECO:0000259" key="14">
    <source>
        <dbReference type="PROSITE" id="PS51671"/>
    </source>
</evidence>
<dbReference type="InterPro" id="IPR001048">
    <property type="entry name" value="Asp/Glu/Uridylate_kinase"/>
</dbReference>
<dbReference type="GO" id="GO:0005524">
    <property type="term" value="F:ATP binding"/>
    <property type="evidence" value="ECO:0007669"/>
    <property type="project" value="UniProtKB-KW"/>
</dbReference>
<dbReference type="InterPro" id="IPR036393">
    <property type="entry name" value="AceGlu_kinase-like_sf"/>
</dbReference>
<evidence type="ECO:0000256" key="1">
    <source>
        <dbReference type="ARBA" id="ARBA00004986"/>
    </source>
</evidence>
<sequence length="530" mass="58407">MLQKTNWVIQKFGGTSVGKFPTQIVDEIIRFYSQTLHNDVAVVCSARSSYTKAEGTTSRLLKCCDLAAQEAEFQDVIDVIAQDHIDNAERFVQDPVLQTKLIGDTQKELQLIAKYLEASRVLGEVSTRTVDLVMSVGEKLSCLFMAALCNDRGIKAKYIDLSHIIPSDYNAAVLDNSFYTFLVQALREKLQPIVSNNAAHPDDKIVPVITGFFGLVPMGLLNGVGRGYTDLCAALIAVAISADELQVWKEVDGIFTADPRKVPTARLLPSVTPEEASELTYYGSEVIHPFTMEQVIRAQIPIRIKNVQNPQGDGTIIYPDNIAKRGECTPPHPPEALSSSFFEKKRRGATAITTKNDIVVLNIHSNKKTLSHGFLAQIFTILDKFKLVVDLISTSEVHVSMALPIPDSDSLKSLRGAVEKLRALGTVDVIKKMAIVSLVGKQMKQFIGIAGTMFTTLAEQDINIEMISQGANEINISCVIDEADSIKALQSIHAKLLDANMQRELEHSKSTASFEHAVDERLEQIKRLDL</sequence>
<dbReference type="PANTHER" id="PTHR21499">
    <property type="entry name" value="ASPARTATE KINASE"/>
    <property type="match status" value="1"/>
</dbReference>
<keyword evidence="7" id="KW-0028">Amino-acid biosynthesis</keyword>
<dbReference type="FunFam" id="3.40.1160.10:FF:000023">
    <property type="entry name" value="Probable aspartokinase"/>
    <property type="match status" value="1"/>
</dbReference>
<evidence type="ECO:0000256" key="11">
    <source>
        <dbReference type="ARBA" id="ARBA00048561"/>
    </source>
</evidence>
<keyword evidence="16" id="KW-1185">Reference proteome</keyword>
<evidence type="ECO:0000256" key="7">
    <source>
        <dbReference type="ARBA" id="ARBA00022697"/>
    </source>
</evidence>
<dbReference type="GO" id="GO:0009090">
    <property type="term" value="P:homoserine biosynthetic process"/>
    <property type="evidence" value="ECO:0007669"/>
    <property type="project" value="TreeGrafter"/>
</dbReference>
<dbReference type="NCBIfam" id="TIGR00657">
    <property type="entry name" value="asp_kinases"/>
    <property type="match status" value="1"/>
</dbReference>
<dbReference type="GO" id="GO:0005829">
    <property type="term" value="C:cytosol"/>
    <property type="evidence" value="ECO:0007669"/>
    <property type="project" value="TreeGrafter"/>
</dbReference>
<keyword evidence="10" id="KW-0067">ATP-binding</keyword>
<keyword evidence="8" id="KW-0547">Nucleotide-binding</keyword>
<evidence type="ECO:0000256" key="9">
    <source>
        <dbReference type="ARBA" id="ARBA00022777"/>
    </source>
</evidence>
<dbReference type="SUPFAM" id="SSF55021">
    <property type="entry name" value="ACT-like"/>
    <property type="match status" value="2"/>
</dbReference>
<proteinExistence type="inferred from homology"/>
<evidence type="ECO:0000256" key="13">
    <source>
        <dbReference type="RuleBase" id="RU003448"/>
    </source>
</evidence>
<dbReference type="SUPFAM" id="SSF53633">
    <property type="entry name" value="Carbamate kinase-like"/>
    <property type="match status" value="1"/>
</dbReference>
<keyword evidence="6 13" id="KW-0808">Transferase</keyword>
<evidence type="ECO:0000313" key="16">
    <source>
        <dbReference type="Proteomes" id="UP001377567"/>
    </source>
</evidence>
<evidence type="ECO:0000256" key="6">
    <source>
        <dbReference type="ARBA" id="ARBA00022679"/>
    </source>
</evidence>
<dbReference type="InterPro" id="IPR054352">
    <property type="entry name" value="ACT_Aspartokinase"/>
</dbReference>
<evidence type="ECO:0000256" key="2">
    <source>
        <dbReference type="ARBA" id="ARBA00005139"/>
    </source>
</evidence>
<dbReference type="InterPro" id="IPR018042">
    <property type="entry name" value="Aspartate_kinase_CS"/>
</dbReference>
<gene>
    <name evidence="15" type="ORF">DAKH74_029040</name>
</gene>
<protein>
    <recommendedName>
        <fullName evidence="5 13">Aspartokinase</fullName>
        <ecNumber evidence="4 13">2.7.2.4</ecNumber>
    </recommendedName>
</protein>
<dbReference type="GO" id="GO:0009088">
    <property type="term" value="P:threonine biosynthetic process"/>
    <property type="evidence" value="ECO:0007669"/>
    <property type="project" value="UniProtKB-KW"/>
</dbReference>
<organism evidence="15 16">
    <name type="scientific">Maudiozyma humilis</name>
    <name type="common">Sour dough yeast</name>
    <name type="synonym">Kazachstania humilis</name>
    <dbReference type="NCBI Taxonomy" id="51915"/>
    <lineage>
        <taxon>Eukaryota</taxon>
        <taxon>Fungi</taxon>
        <taxon>Dikarya</taxon>
        <taxon>Ascomycota</taxon>
        <taxon>Saccharomycotina</taxon>
        <taxon>Saccharomycetes</taxon>
        <taxon>Saccharomycetales</taxon>
        <taxon>Saccharomycetaceae</taxon>
        <taxon>Maudiozyma</taxon>
    </lineage>
</organism>
<dbReference type="EMBL" id="BTGD01000008">
    <property type="protein sequence ID" value="GMM56288.1"/>
    <property type="molecule type" value="Genomic_DNA"/>
</dbReference>
<dbReference type="GO" id="GO:0009089">
    <property type="term" value="P:lysine biosynthetic process via diaminopimelate"/>
    <property type="evidence" value="ECO:0007669"/>
    <property type="project" value="TreeGrafter"/>
</dbReference>
<reference evidence="15 16" key="1">
    <citation type="journal article" date="2023" name="Elife">
        <title>Identification of key yeast species and microbe-microbe interactions impacting larval growth of Drosophila in the wild.</title>
        <authorList>
            <person name="Mure A."/>
            <person name="Sugiura Y."/>
            <person name="Maeda R."/>
            <person name="Honda K."/>
            <person name="Sakurai N."/>
            <person name="Takahashi Y."/>
            <person name="Watada M."/>
            <person name="Katoh T."/>
            <person name="Gotoh A."/>
            <person name="Gotoh Y."/>
            <person name="Taniguchi I."/>
            <person name="Nakamura K."/>
            <person name="Hayashi T."/>
            <person name="Katayama T."/>
            <person name="Uemura T."/>
            <person name="Hattori Y."/>
        </authorList>
    </citation>
    <scope>NUCLEOTIDE SEQUENCE [LARGE SCALE GENOMIC DNA]</scope>
    <source>
        <strain evidence="15 16">KH-74</strain>
    </source>
</reference>
<comment type="function">
    <text evidence="12">Phosphorylates aspartate, the first step in the biosynthesis of amino acids that derive from aspartate (the aspartate family of amino acids), including methioinine and threonine, the latter of which is a precursor to isoleucine.</text>
</comment>
<comment type="catalytic activity">
    <reaction evidence="11">
        <text>L-aspartate + ATP = 4-phospho-L-aspartate + ADP</text>
        <dbReference type="Rhea" id="RHEA:23776"/>
        <dbReference type="ChEBI" id="CHEBI:29991"/>
        <dbReference type="ChEBI" id="CHEBI:30616"/>
        <dbReference type="ChEBI" id="CHEBI:57535"/>
        <dbReference type="ChEBI" id="CHEBI:456216"/>
        <dbReference type="EC" id="2.7.2.4"/>
    </reaction>
    <physiologicalReaction direction="left-to-right" evidence="11">
        <dbReference type="Rhea" id="RHEA:23777"/>
    </physiologicalReaction>
</comment>
<evidence type="ECO:0000256" key="3">
    <source>
        <dbReference type="ARBA" id="ARBA00010122"/>
    </source>
</evidence>
<dbReference type="InterPro" id="IPR045865">
    <property type="entry name" value="ACT-like_dom_sf"/>
</dbReference>
<keyword evidence="7" id="KW-0791">Threonine biosynthesis</keyword>
<dbReference type="Pfam" id="PF22468">
    <property type="entry name" value="ACT_9"/>
    <property type="match status" value="1"/>
</dbReference>
<comment type="pathway">
    <text evidence="1">Amino-acid biosynthesis; L-methionine biosynthesis via de novo pathway; L-homoserine from L-aspartate: step 1/3.</text>
</comment>
<dbReference type="Proteomes" id="UP001377567">
    <property type="component" value="Unassembled WGS sequence"/>
</dbReference>
<comment type="similarity">
    <text evidence="3 13">Belongs to the aspartokinase family.</text>
</comment>
<feature type="domain" description="ACT" evidence="14">
    <location>
        <begin position="438"/>
        <end position="510"/>
    </location>
</feature>